<evidence type="ECO:0000313" key="1">
    <source>
        <dbReference type="EMBL" id="MCY1715232.1"/>
    </source>
</evidence>
<dbReference type="Proteomes" id="UP001082703">
    <property type="component" value="Unassembled WGS sequence"/>
</dbReference>
<dbReference type="RefSeq" id="WP_268059268.1">
    <property type="nucleotide sequence ID" value="NZ_JAPOHA010000018.1"/>
</dbReference>
<reference evidence="1 2" key="1">
    <citation type="submission" date="2022-11" db="EMBL/GenBank/DDBJ databases">
        <authorList>
            <person name="Caiyu Z."/>
        </authorList>
    </citation>
    <scope>NUCLEOTIDE SEQUENCE [LARGE SCALE GENOMIC DNA]</scope>
    <source>
        <strain evidence="1 2">YR-4</strain>
    </source>
</reference>
<organism evidence="1 2">
    <name type="scientific">Caproiciproducens galactitolivorans</name>
    <dbReference type="NCBI Taxonomy" id="642589"/>
    <lineage>
        <taxon>Bacteria</taxon>
        <taxon>Bacillati</taxon>
        <taxon>Bacillota</taxon>
        <taxon>Clostridia</taxon>
        <taxon>Eubacteriales</taxon>
        <taxon>Acutalibacteraceae</taxon>
        <taxon>Caproiciproducens</taxon>
    </lineage>
</organism>
<gene>
    <name evidence="1" type="ORF">OUY18_13335</name>
</gene>
<name>A0ABT4BWF5_9FIRM</name>
<proteinExistence type="predicted"/>
<accession>A0ABT4BWF5</accession>
<dbReference type="EMBL" id="JAPOHA010000018">
    <property type="protein sequence ID" value="MCY1715232.1"/>
    <property type="molecule type" value="Genomic_DNA"/>
</dbReference>
<sequence>MIYVSDKFFPTAQETERTWRGKVSFALFDVTAKGDAAAATEQQPFSDVSKTLDTVTDAINYGTCEKNQFRLDGSMELFGPSGNFGWWSKEISDVDGNFVNPPTVTYTFTKPHSSIGLTLIFAEPVQDVTATAYNGETVIGTKEFTGLNTSLAVLDFPVENYTKLVIEIHRVLPFHYAKLLEINFGIEYVYDDEKESLLNYDVLEDIDLMSNQLSSNTMTVTLNNMDQRFNMFNPKNEVRFLQERQKLSVSAGLLVDGKFEDIPLGVFYLSTWDSPTASTTKFTANDIISLMTGTYYKSRLYDHERGEAILKELLDAAGLYDEQGNPLYYIHPNIRNVTLSGYIAPMRYRDALQRIAFALGAVVKTDRYGKVLIYRATEETRNAIVIDKHTPYQGTLISGTFGAGQGIVLPRRAEPLPNPAVIDRSLYQTPKTTLGKYYNQVNVQCYGWKLKSEVQNLYEGTITGDTIITFSAFPAAEVTISGTYGSAEIYACACVLRGANGKITITGKVYEAAAKTISVCLPEVTASVTPNALDIKDVTLIGQDDTAESVAGWILAQLQNRIMQSFKWWTNPAVEASDFVKVETAFGEYRESQIKKMHFTYNGALTGDSEVIG</sequence>
<evidence type="ECO:0000313" key="2">
    <source>
        <dbReference type="Proteomes" id="UP001082703"/>
    </source>
</evidence>
<evidence type="ECO:0008006" key="3">
    <source>
        <dbReference type="Google" id="ProtNLM"/>
    </source>
</evidence>
<protein>
    <recommendedName>
        <fullName evidence="3">Prophage endopeptidase tail</fullName>
    </recommendedName>
</protein>
<keyword evidence="2" id="KW-1185">Reference proteome</keyword>
<comment type="caution">
    <text evidence="1">The sequence shown here is derived from an EMBL/GenBank/DDBJ whole genome shotgun (WGS) entry which is preliminary data.</text>
</comment>